<dbReference type="GeneID" id="102785780"/>
<feature type="binding site" evidence="6">
    <location>
        <position position="120"/>
    </location>
    <ligand>
        <name>Zn(2+)</name>
        <dbReference type="ChEBI" id="CHEBI:29105"/>
    </ligand>
</feature>
<dbReference type="Ensembl" id="ENSNBRT00000016707.1">
    <property type="protein sequence ID" value="ENSNBRP00000016272.1"/>
    <property type="gene ID" value="ENSNBRG00000012573.1"/>
</dbReference>
<evidence type="ECO:0000259" key="7">
    <source>
        <dbReference type="PROSITE" id="PS50970"/>
    </source>
</evidence>
<feature type="binding site" evidence="6">
    <location>
        <position position="188"/>
    </location>
    <ligand>
        <name>Zn(2+)</name>
        <dbReference type="ChEBI" id="CHEBI:29105"/>
    </ligand>
</feature>
<dbReference type="PANTHER" id="PTHR46015:SF1">
    <property type="entry name" value="HOMOCYSTEINE S-METHYLTRANSFERASE-LIKE ISOFORM 1"/>
    <property type="match status" value="1"/>
</dbReference>
<comment type="cofactor">
    <cofactor evidence="6">
        <name>Zn(2+)</name>
        <dbReference type="ChEBI" id="CHEBI:29105"/>
    </cofactor>
</comment>
<feature type="binding site" evidence="6">
    <location>
        <position position="187"/>
    </location>
    <ligand>
        <name>Zn(2+)</name>
        <dbReference type="ChEBI" id="CHEBI:29105"/>
    </ligand>
</feature>
<feature type="domain" description="Hcy-binding" evidence="7">
    <location>
        <begin position="1"/>
        <end position="202"/>
    </location>
</feature>
<evidence type="ECO:0000256" key="1">
    <source>
        <dbReference type="ARBA" id="ARBA00022603"/>
    </source>
</evidence>
<dbReference type="GO" id="GO:0032259">
    <property type="term" value="P:methylation"/>
    <property type="evidence" value="ECO:0007669"/>
    <property type="project" value="UniProtKB-KW"/>
</dbReference>
<evidence type="ECO:0000313" key="9">
    <source>
        <dbReference type="Proteomes" id="UP000261580"/>
    </source>
</evidence>
<dbReference type="GO" id="GO:0033528">
    <property type="term" value="P:S-methylmethionine cycle"/>
    <property type="evidence" value="ECO:0007669"/>
    <property type="project" value="TreeGrafter"/>
</dbReference>
<dbReference type="OMA" id="IRTWVEL"/>
<dbReference type="GO" id="GO:0046872">
    <property type="term" value="F:metal ion binding"/>
    <property type="evidence" value="ECO:0007669"/>
    <property type="project" value="UniProtKB-KW"/>
</dbReference>
<dbReference type="SUPFAM" id="SSF82282">
    <property type="entry name" value="Homocysteine S-methyltransferase"/>
    <property type="match status" value="1"/>
</dbReference>
<comment type="pathway">
    <text evidence="5">Amino-acid biosynthesis; L-methionine biosynthesis via de novo pathway.</text>
</comment>
<sequence length="205" mass="22469">MLPDPSDVVLSKFIDPFTAETGVNKCSQVSLIYLKELKVWHRPHIDCLAAAGVDLIAFETIPSIKEAEAVVELLREFPNSKAWLSFSCKDEKRISDGSLFADAVRVAERSTQLLAVGVNCCPPDVVESLLDSAGPLHVSNTSWVVYPNSGEEWDTERGWQISGKPSGWTPDLSHMWVKQGAALIGGCCRIGPAHIAELRQQLKGR</sequence>
<dbReference type="STRING" id="32507.ENSNBRP00000016272"/>
<dbReference type="AlphaFoldDB" id="A0A3Q4HGZ3"/>
<reference evidence="8" key="2">
    <citation type="submission" date="2025-09" db="UniProtKB">
        <authorList>
            <consortium name="Ensembl"/>
        </authorList>
    </citation>
    <scope>IDENTIFICATION</scope>
</reference>
<keyword evidence="3 6" id="KW-0479">Metal-binding</keyword>
<dbReference type="OrthoDB" id="261426at2759"/>
<dbReference type="Proteomes" id="UP000261580">
    <property type="component" value="Unassembled WGS sequence"/>
</dbReference>
<dbReference type="Gene3D" id="3.20.20.330">
    <property type="entry name" value="Homocysteine-binding-like domain"/>
    <property type="match status" value="1"/>
</dbReference>
<keyword evidence="2 6" id="KW-0808">Transferase</keyword>
<dbReference type="InterPro" id="IPR036589">
    <property type="entry name" value="HCY_dom_sf"/>
</dbReference>
<dbReference type="PANTHER" id="PTHR46015">
    <property type="entry name" value="ZGC:172121"/>
    <property type="match status" value="1"/>
</dbReference>
<organism evidence="8 9">
    <name type="scientific">Neolamprologus brichardi</name>
    <name type="common">Fairy cichlid</name>
    <name type="synonym">Lamprologus brichardi</name>
    <dbReference type="NCBI Taxonomy" id="32507"/>
    <lineage>
        <taxon>Eukaryota</taxon>
        <taxon>Metazoa</taxon>
        <taxon>Chordata</taxon>
        <taxon>Craniata</taxon>
        <taxon>Vertebrata</taxon>
        <taxon>Euteleostomi</taxon>
        <taxon>Actinopterygii</taxon>
        <taxon>Neopterygii</taxon>
        <taxon>Teleostei</taxon>
        <taxon>Neoteleostei</taxon>
        <taxon>Acanthomorphata</taxon>
        <taxon>Ovalentaria</taxon>
        <taxon>Cichlomorphae</taxon>
        <taxon>Cichliformes</taxon>
        <taxon>Cichlidae</taxon>
        <taxon>African cichlids</taxon>
        <taxon>Pseudocrenilabrinae</taxon>
        <taxon>Lamprologini</taxon>
        <taxon>Neolamprologus</taxon>
    </lineage>
</organism>
<evidence type="ECO:0000256" key="3">
    <source>
        <dbReference type="ARBA" id="ARBA00022723"/>
    </source>
</evidence>
<evidence type="ECO:0000256" key="4">
    <source>
        <dbReference type="ARBA" id="ARBA00022833"/>
    </source>
</evidence>
<name>A0A3Q4HGZ3_NEOBR</name>
<evidence type="ECO:0000256" key="5">
    <source>
        <dbReference type="ARBA" id="ARBA00034478"/>
    </source>
</evidence>
<evidence type="ECO:0000256" key="6">
    <source>
        <dbReference type="PROSITE-ProRule" id="PRU00333"/>
    </source>
</evidence>
<accession>A0A3Q4HGZ3</accession>
<evidence type="ECO:0000256" key="2">
    <source>
        <dbReference type="ARBA" id="ARBA00022679"/>
    </source>
</evidence>
<dbReference type="Pfam" id="PF02574">
    <property type="entry name" value="S-methyl_trans"/>
    <property type="match status" value="1"/>
</dbReference>
<proteinExistence type="predicted"/>
<dbReference type="GO" id="GO:0008898">
    <property type="term" value="F:S-adenosylmethionine-homocysteine S-methyltransferase activity"/>
    <property type="evidence" value="ECO:0007669"/>
    <property type="project" value="TreeGrafter"/>
</dbReference>
<keyword evidence="4 6" id="KW-0862">Zinc</keyword>
<dbReference type="GeneTree" id="ENSGT00510000049619"/>
<dbReference type="InterPro" id="IPR003726">
    <property type="entry name" value="HCY_dom"/>
</dbReference>
<dbReference type="Bgee" id="ENSNBRG00000012573">
    <property type="expression patterns" value="Expressed in testis and 4 other cell types or tissues"/>
</dbReference>
<protein>
    <submittedName>
        <fullName evidence="8">Zgc:172121</fullName>
    </submittedName>
</protein>
<dbReference type="PROSITE" id="PS50970">
    <property type="entry name" value="HCY"/>
    <property type="match status" value="1"/>
</dbReference>
<keyword evidence="1 6" id="KW-0489">Methyltransferase</keyword>
<dbReference type="InterPro" id="IPR051486">
    <property type="entry name" value="Hcy_S-methyltransferase"/>
</dbReference>
<dbReference type="RefSeq" id="XP_006790469.1">
    <property type="nucleotide sequence ID" value="XM_006790406.2"/>
</dbReference>
<reference evidence="8" key="1">
    <citation type="submission" date="2025-08" db="UniProtKB">
        <authorList>
            <consortium name="Ensembl"/>
        </authorList>
    </citation>
    <scope>IDENTIFICATION</scope>
</reference>
<keyword evidence="9" id="KW-1185">Reference proteome</keyword>
<dbReference type="GO" id="GO:0009086">
    <property type="term" value="P:methionine biosynthetic process"/>
    <property type="evidence" value="ECO:0007669"/>
    <property type="project" value="TreeGrafter"/>
</dbReference>
<evidence type="ECO:0000313" key="8">
    <source>
        <dbReference type="Ensembl" id="ENSNBRP00000016272.1"/>
    </source>
</evidence>